<reference evidence="4 5" key="1">
    <citation type="submission" date="2021-06" db="EMBL/GenBank/DDBJ databases">
        <authorList>
            <person name="Sun Q."/>
            <person name="Li D."/>
        </authorList>
    </citation>
    <scope>NUCLEOTIDE SEQUENCE [LARGE SCALE GENOMIC DNA]</scope>
    <source>
        <strain evidence="4 5">MSJ-6</strain>
    </source>
</reference>
<keyword evidence="5" id="KW-1185">Reference proteome</keyword>
<protein>
    <submittedName>
        <fullName evidence="4">Beta-galactosidase</fullName>
        <ecNumber evidence="4">3.2.1.23</ecNumber>
    </submittedName>
</protein>
<evidence type="ECO:0000313" key="5">
    <source>
        <dbReference type="Proteomes" id="UP000743001"/>
    </source>
</evidence>
<dbReference type="InterPro" id="IPR013529">
    <property type="entry name" value="Glyco_hydro_42_N"/>
</dbReference>
<feature type="domain" description="Glycoside hydrolase family 42 N-terminal" evidence="3">
    <location>
        <begin position="523"/>
        <end position="612"/>
    </location>
</feature>
<evidence type="ECO:0000313" key="4">
    <source>
        <dbReference type="EMBL" id="MBU5671184.1"/>
    </source>
</evidence>
<evidence type="ECO:0000256" key="2">
    <source>
        <dbReference type="ARBA" id="ARBA00023295"/>
    </source>
</evidence>
<dbReference type="EMBL" id="JAHLQJ010000003">
    <property type="protein sequence ID" value="MBU5671184.1"/>
    <property type="molecule type" value="Genomic_DNA"/>
</dbReference>
<dbReference type="GO" id="GO:0004565">
    <property type="term" value="F:beta-galactosidase activity"/>
    <property type="evidence" value="ECO:0007669"/>
    <property type="project" value="UniProtKB-EC"/>
</dbReference>
<proteinExistence type="predicted"/>
<name>A0ABS6FLV2_9BACL</name>
<dbReference type="Pfam" id="PF02449">
    <property type="entry name" value="Glyco_hydro_42"/>
    <property type="match status" value="1"/>
</dbReference>
<dbReference type="CDD" id="cd03143">
    <property type="entry name" value="A4_beta-galactosidase_middle_domain"/>
    <property type="match status" value="1"/>
</dbReference>
<organism evidence="4 5">
    <name type="scientific">Paenibacillus brevis</name>
    <dbReference type="NCBI Taxonomy" id="2841508"/>
    <lineage>
        <taxon>Bacteria</taxon>
        <taxon>Bacillati</taxon>
        <taxon>Bacillota</taxon>
        <taxon>Bacilli</taxon>
        <taxon>Bacillales</taxon>
        <taxon>Paenibacillaceae</taxon>
        <taxon>Paenibacillus</taxon>
    </lineage>
</organism>
<sequence length="1036" mass="117927">MKQLIFYDPQFPYPGERPQPEAVSQLSRQLKLIDTSELKAALEDDQLSCLVYLHGPYFPKDAWPALLAFLRRGGGLVGLGGAPFKIPVEKQDGVWTELGEMTAYHQQLLIHEALAVDPAPIERLQACEEIPLFAGKERLFKISPTYGLVLHVSKSRDIPAESGSNGPMDARIYPLLKGISATSREVAAPAILLEHTNGEFAGGRWIWINQQVDSGFWTEEGLAALDEWADFCAAGVTEMWLKPTYASYRQGERPGLRLQLQRIRKKEWEDLDGAIEWQFHIVVRREGEQEAIWSTELGLEATPDLSFEFVQAPFEVEPGLYQIKAEAVSSLGERRILRQGFWGWDAKLLREGAPLTKGRDYFQKNGEPFPVVGMTYMTSDISRKFVFLPNPDVWHRDMAVMKRAGINWIRTGLWTAWRNVMFADGHVSEEVLRAIDAFILTAKHWELEVTFTFFAFTPEAWEGENPYLDPRSIEAQKRFVLSIASRHRETTNINWDFINEPSMFDPSRIFTGPRRIGDRFERAAFVEWLEHRHEQIGALQDRWNMTPDELSDFSRAELPEPEEISFDIENMRLPRKNNRWIDFTLFTMEMHNRWISEMKQALARTVPGHLVTVGQDEALGRGPRPSPFFYAAETDYTTVHTWWLNDQLVWDSVFSKAPDRPLLVQETGIMYLEMPDNRAKRSESELRNILERKYAYSFATGGAGAVQWLWNTNYFMNNVNESNIGALRADGTEKPEADVSYDFGDFMKEISELFEDRELEDIAVIFPYSNDFSNRRFACEATAKTARVLGYELKVPFRGLGEYQLDALEAFPPKLIIVPSPHNFSDEALNRLISHTSLHGGVLLFTGPLGLDAYWKPTNRLTQVTGPRRLTNVRREEELLIQGRTYPISFGQKRIGEVSAEVVSGWEGMSAEANVFKLGQGQLVWCPLPIELGERSEGVAALYAEAMTLAGVKGKLRWLEGGNLPGVYGSLQRFAKGFLFVFVSEYGRDATIKVENPANGASYRFKLEQERSVLFATDEKGSITASYRNVLVENLI</sequence>
<dbReference type="Proteomes" id="UP000743001">
    <property type="component" value="Unassembled WGS sequence"/>
</dbReference>
<accession>A0ABS6FLV2</accession>
<comment type="caution">
    <text evidence="4">The sequence shown here is derived from an EMBL/GenBank/DDBJ whole genome shotgun (WGS) entry which is preliminary data.</text>
</comment>
<keyword evidence="1 4" id="KW-0378">Hydrolase</keyword>
<evidence type="ECO:0000259" key="3">
    <source>
        <dbReference type="Pfam" id="PF02449"/>
    </source>
</evidence>
<dbReference type="EC" id="3.2.1.23" evidence="4"/>
<evidence type="ECO:0000256" key="1">
    <source>
        <dbReference type="ARBA" id="ARBA00022801"/>
    </source>
</evidence>
<gene>
    <name evidence="4" type="ORF">KQJ23_04985</name>
</gene>
<dbReference type="RefSeq" id="WP_216477584.1">
    <property type="nucleotide sequence ID" value="NZ_JAHLQJ010000003.1"/>
</dbReference>
<keyword evidence="2 4" id="KW-0326">Glycosidase</keyword>